<dbReference type="Pfam" id="PF01925">
    <property type="entry name" value="TauE"/>
    <property type="match status" value="1"/>
</dbReference>
<name>A0ABS0D682_9NOCA</name>
<keyword evidence="7 8" id="KW-0472">Membrane</keyword>
<dbReference type="EMBL" id="JADLQN010000001">
    <property type="protein sequence ID" value="MBF6353982.1"/>
    <property type="molecule type" value="Genomic_DNA"/>
</dbReference>
<evidence type="ECO:0000256" key="2">
    <source>
        <dbReference type="ARBA" id="ARBA00009142"/>
    </source>
</evidence>
<evidence type="ECO:0000313" key="9">
    <source>
        <dbReference type="EMBL" id="MBF6353982.1"/>
    </source>
</evidence>
<comment type="similarity">
    <text evidence="2 8">Belongs to the 4-toluene sulfonate uptake permease (TSUP) (TC 2.A.102) family.</text>
</comment>
<accession>A0ABS0D682</accession>
<reference evidence="9 10" key="1">
    <citation type="submission" date="2020-10" db="EMBL/GenBank/DDBJ databases">
        <title>Identification of Nocardia species via Next-generation sequencing and recognition of intraspecies genetic diversity.</title>
        <authorList>
            <person name="Li P."/>
            <person name="Li P."/>
            <person name="Lu B."/>
        </authorList>
    </citation>
    <scope>NUCLEOTIDE SEQUENCE [LARGE SCALE GENOMIC DNA]</scope>
    <source>
        <strain evidence="9 10">BJ06-0143</strain>
    </source>
</reference>
<comment type="caution">
    <text evidence="9">The sequence shown here is derived from an EMBL/GenBank/DDBJ whole genome shotgun (WGS) entry which is preliminary data.</text>
</comment>
<keyword evidence="5 8" id="KW-0812">Transmembrane</keyword>
<organism evidence="9 10">
    <name type="scientific">Nocardia higoensis</name>
    <dbReference type="NCBI Taxonomy" id="228599"/>
    <lineage>
        <taxon>Bacteria</taxon>
        <taxon>Bacillati</taxon>
        <taxon>Actinomycetota</taxon>
        <taxon>Actinomycetes</taxon>
        <taxon>Mycobacteriales</taxon>
        <taxon>Nocardiaceae</taxon>
        <taxon>Nocardia</taxon>
    </lineage>
</organism>
<comment type="subcellular location">
    <subcellularLocation>
        <location evidence="1 8">Cell membrane</location>
        <topology evidence="1 8">Multi-pass membrane protein</topology>
    </subcellularLocation>
</comment>
<feature type="transmembrane region" description="Helical" evidence="8">
    <location>
        <begin position="233"/>
        <end position="251"/>
    </location>
</feature>
<feature type="transmembrane region" description="Helical" evidence="8">
    <location>
        <begin position="191"/>
        <end position="221"/>
    </location>
</feature>
<evidence type="ECO:0000256" key="4">
    <source>
        <dbReference type="ARBA" id="ARBA00022475"/>
    </source>
</evidence>
<proteinExistence type="inferred from homology"/>
<evidence type="ECO:0000256" key="1">
    <source>
        <dbReference type="ARBA" id="ARBA00004651"/>
    </source>
</evidence>
<evidence type="ECO:0000313" key="10">
    <source>
        <dbReference type="Proteomes" id="UP000707731"/>
    </source>
</evidence>
<dbReference type="InterPro" id="IPR052017">
    <property type="entry name" value="TSUP"/>
</dbReference>
<protein>
    <recommendedName>
        <fullName evidence="8">Probable membrane transporter protein</fullName>
    </recommendedName>
</protein>
<evidence type="ECO:0000256" key="6">
    <source>
        <dbReference type="ARBA" id="ARBA00022989"/>
    </source>
</evidence>
<keyword evidence="3" id="KW-0813">Transport</keyword>
<evidence type="ECO:0000256" key="5">
    <source>
        <dbReference type="ARBA" id="ARBA00022692"/>
    </source>
</evidence>
<evidence type="ECO:0000256" key="3">
    <source>
        <dbReference type="ARBA" id="ARBA00022448"/>
    </source>
</evidence>
<evidence type="ECO:0000256" key="7">
    <source>
        <dbReference type="ARBA" id="ARBA00023136"/>
    </source>
</evidence>
<keyword evidence="4 8" id="KW-1003">Cell membrane</keyword>
<feature type="transmembrane region" description="Helical" evidence="8">
    <location>
        <begin position="139"/>
        <end position="171"/>
    </location>
</feature>
<dbReference type="PANTHER" id="PTHR30269:SF0">
    <property type="entry name" value="MEMBRANE TRANSPORTER PROTEIN YFCA-RELATED"/>
    <property type="match status" value="1"/>
</dbReference>
<dbReference type="Proteomes" id="UP000707731">
    <property type="component" value="Unassembled WGS sequence"/>
</dbReference>
<feature type="transmembrane region" description="Helical" evidence="8">
    <location>
        <begin position="101"/>
        <end position="119"/>
    </location>
</feature>
<evidence type="ECO:0000256" key="8">
    <source>
        <dbReference type="RuleBase" id="RU363041"/>
    </source>
</evidence>
<dbReference type="InterPro" id="IPR002781">
    <property type="entry name" value="TM_pro_TauE-like"/>
</dbReference>
<keyword evidence="6 8" id="KW-1133">Transmembrane helix</keyword>
<sequence length="255" mass="25743">MDLTDWLVLLTAAGAAGWVDAVVGGGGLIILPTLFLVSPGIAPATALGTNKFAAVAGTTASVLTFARKVPMNWKLLLPAAAIAAGAAAVGAAAVSLIDRDLFIPIVMVVLVAVAVFVTARPSVGITLATDPPTRRKTILVVLVAAGLIGAYDGLLGPGTGTFLIITFATLLGTEFVRAAAMAKVINCGSNVGALVFFGLTGHILFALGAGMAAANVLGAIAGSRMALRKGAEFVRIVLLVVVVVMVVRLGWQQFG</sequence>
<feature type="transmembrane region" description="Helical" evidence="8">
    <location>
        <begin position="6"/>
        <end position="31"/>
    </location>
</feature>
<gene>
    <name evidence="9" type="ORF">IU449_05360</name>
</gene>
<dbReference type="PANTHER" id="PTHR30269">
    <property type="entry name" value="TRANSMEMBRANE PROTEIN YFCA"/>
    <property type="match status" value="1"/>
</dbReference>
<keyword evidence="10" id="KW-1185">Reference proteome</keyword>
<feature type="transmembrane region" description="Helical" evidence="8">
    <location>
        <begin position="75"/>
        <end position="95"/>
    </location>
</feature>